<comment type="caution">
    <text evidence="4">The sequence shown here is derived from an EMBL/GenBank/DDBJ whole genome shotgun (WGS) entry which is preliminary data.</text>
</comment>
<dbReference type="STRING" id="1195236.CTER_5372"/>
<proteinExistence type="predicted"/>
<evidence type="ECO:0000256" key="1">
    <source>
        <dbReference type="ARBA" id="ARBA00022596"/>
    </source>
</evidence>
<evidence type="ECO:0000256" key="3">
    <source>
        <dbReference type="SAM" id="MobiDB-lite"/>
    </source>
</evidence>
<keyword evidence="1" id="KW-0533">Nickel</keyword>
<dbReference type="Proteomes" id="UP000014155">
    <property type="component" value="Unassembled WGS sequence"/>
</dbReference>
<reference evidence="4 5" key="1">
    <citation type="journal article" date="2013" name="Genome Announc.">
        <title>Draft Genome Sequence of the Cellulolytic, Mesophilic, Anaerobic Bacterium Clostridium termitidis Strain CT1112 (DSM 5398).</title>
        <authorList>
            <person name="Lal S."/>
            <person name="Ramachandran U."/>
            <person name="Zhang X."/>
            <person name="Munir R."/>
            <person name="Sparling R."/>
            <person name="Levin D.B."/>
        </authorList>
    </citation>
    <scope>NUCLEOTIDE SEQUENCE [LARGE SCALE GENOMIC DNA]</scope>
    <source>
        <strain evidence="4 5">CT1112</strain>
    </source>
</reference>
<sequence length="260" mass="28781">MKLLYFDCCSGISGDMTLGALIDLGIDHKRFLEEMDKLNLEGLKFEFSTVYKNGIGCTDVNVILEDEEPSHEHNHEPHHEHGHEKHHEHRNLFDIEKIIDSSSLSERVKSLSKAMFNRLARAEAKVHRTTMENIHFHEVGALDSIADIIGTAVCIDILNPDRIMSSPLHDGTGFITCRHGIIPVPVPATMEIMTQASIPFHTIEVENELITPTGATIIATLAEAFGNVPAMSVIQVGYGSGKREMEIPGILRVVLGECNI</sequence>
<dbReference type="EMBL" id="AORV01000078">
    <property type="protein sequence ID" value="EMS69029.1"/>
    <property type="molecule type" value="Genomic_DNA"/>
</dbReference>
<evidence type="ECO:0000256" key="2">
    <source>
        <dbReference type="ARBA" id="ARBA00023239"/>
    </source>
</evidence>
<dbReference type="PANTHER" id="PTHR36566">
    <property type="entry name" value="NICKEL INSERTION PROTEIN-RELATED"/>
    <property type="match status" value="1"/>
</dbReference>
<evidence type="ECO:0008006" key="6">
    <source>
        <dbReference type="Google" id="ProtNLM"/>
    </source>
</evidence>
<dbReference type="PANTHER" id="PTHR36566:SF1">
    <property type="entry name" value="PYRIDINIUM-3,5-BISTHIOCARBOXYLIC ACID MONONUCLEOTIDE NICKEL INSERTION PROTEIN"/>
    <property type="match status" value="1"/>
</dbReference>
<feature type="compositionally biased region" description="Basic and acidic residues" evidence="3">
    <location>
        <begin position="70"/>
        <end position="87"/>
    </location>
</feature>
<gene>
    <name evidence="4" type="ORF">CTER_5372</name>
</gene>
<accession>S0FIV1</accession>
<feature type="region of interest" description="Disordered" evidence="3">
    <location>
        <begin position="68"/>
        <end position="87"/>
    </location>
</feature>
<name>S0FIV1_RUMCE</name>
<dbReference type="AlphaFoldDB" id="S0FIV1"/>
<evidence type="ECO:0000313" key="5">
    <source>
        <dbReference type="Proteomes" id="UP000014155"/>
    </source>
</evidence>
<dbReference type="Pfam" id="PF01969">
    <property type="entry name" value="Ni_insertion"/>
    <property type="match status" value="1"/>
</dbReference>
<dbReference type="GO" id="GO:0016829">
    <property type="term" value="F:lyase activity"/>
    <property type="evidence" value="ECO:0007669"/>
    <property type="project" value="UniProtKB-KW"/>
</dbReference>
<evidence type="ECO:0000313" key="4">
    <source>
        <dbReference type="EMBL" id="EMS69029.1"/>
    </source>
</evidence>
<dbReference type="InterPro" id="IPR002822">
    <property type="entry name" value="Ni_insertion"/>
</dbReference>
<dbReference type="PATRIC" id="fig|1195236.3.peg.5506"/>
<keyword evidence="5" id="KW-1185">Reference proteome</keyword>
<keyword evidence="2" id="KW-0456">Lyase</keyword>
<protein>
    <recommendedName>
        <fullName evidence="6">TIGR00299 family protein</fullName>
    </recommendedName>
</protein>
<dbReference type="eggNOG" id="COG1641">
    <property type="taxonomic scope" value="Bacteria"/>
</dbReference>
<dbReference type="RefSeq" id="WP_004631176.1">
    <property type="nucleotide sequence ID" value="NZ_AORV01000078.1"/>
</dbReference>
<organism evidence="4 5">
    <name type="scientific">Ruminiclostridium cellobioparum subsp. termitidis CT1112</name>
    <dbReference type="NCBI Taxonomy" id="1195236"/>
    <lineage>
        <taxon>Bacteria</taxon>
        <taxon>Bacillati</taxon>
        <taxon>Bacillota</taxon>
        <taxon>Clostridia</taxon>
        <taxon>Eubacteriales</taxon>
        <taxon>Oscillospiraceae</taxon>
        <taxon>Ruminiclostridium</taxon>
    </lineage>
</organism>